<reference evidence="1 2" key="1">
    <citation type="submission" date="2019-02" db="EMBL/GenBank/DDBJ databases">
        <authorList>
            <person name="Goldberg S.R."/>
            <person name="Haltli B.A."/>
            <person name="Correa H."/>
            <person name="Russell K.G."/>
        </authorList>
    </citation>
    <scope>NUCLEOTIDE SEQUENCE [LARGE SCALE GENOMIC DNA]</scope>
    <source>
        <strain evidence="1 2">JCM 16186</strain>
    </source>
</reference>
<gene>
    <name evidence="1" type="ORF">E1163_21395</name>
</gene>
<dbReference type="EMBL" id="SMLW01000632">
    <property type="protein sequence ID" value="MTI27526.1"/>
    <property type="molecule type" value="Genomic_DNA"/>
</dbReference>
<accession>A0ABW9RTZ0</accession>
<dbReference type="Proteomes" id="UP000798808">
    <property type="component" value="Unassembled WGS sequence"/>
</dbReference>
<name>A0ABW9RTZ0_9BACT</name>
<sequence>MENQQNQIHLNNILSCINEIENNFTDLSHDQLLDDELRMTLYRNLTMLGMEASRVDIVHPSITTLSSFEKADYINGLGKDMYAISNFIVNDLEYLKKSLLSMLSKSRKKIKKHDFAMA</sequence>
<organism evidence="1 2">
    <name type="scientific">Fulvivirga kasyanovii</name>
    <dbReference type="NCBI Taxonomy" id="396812"/>
    <lineage>
        <taxon>Bacteria</taxon>
        <taxon>Pseudomonadati</taxon>
        <taxon>Bacteroidota</taxon>
        <taxon>Cytophagia</taxon>
        <taxon>Cytophagales</taxon>
        <taxon>Fulvivirgaceae</taxon>
        <taxon>Fulvivirga</taxon>
    </lineage>
</organism>
<comment type="caution">
    <text evidence="1">The sequence shown here is derived from an EMBL/GenBank/DDBJ whole genome shotgun (WGS) entry which is preliminary data.</text>
</comment>
<evidence type="ECO:0000313" key="2">
    <source>
        <dbReference type="Proteomes" id="UP000798808"/>
    </source>
</evidence>
<dbReference type="RefSeq" id="WP_155174526.1">
    <property type="nucleotide sequence ID" value="NZ_BAAAFL010000027.1"/>
</dbReference>
<keyword evidence="2" id="KW-1185">Reference proteome</keyword>
<proteinExistence type="predicted"/>
<protein>
    <submittedName>
        <fullName evidence="1">Uncharacterized protein</fullName>
    </submittedName>
</protein>
<evidence type="ECO:0000313" key="1">
    <source>
        <dbReference type="EMBL" id="MTI27526.1"/>
    </source>
</evidence>